<keyword evidence="1" id="KW-0175">Coiled coil</keyword>
<feature type="coiled-coil region" evidence="1">
    <location>
        <begin position="63"/>
        <end position="97"/>
    </location>
</feature>
<dbReference type="AlphaFoldDB" id="L2F5P5"/>
<dbReference type="OrthoDB" id="7255862at2"/>
<evidence type="ECO:0000256" key="2">
    <source>
        <dbReference type="SAM" id="Phobius"/>
    </source>
</evidence>
<dbReference type="eggNOG" id="COG3064">
    <property type="taxonomic scope" value="Bacteria"/>
</dbReference>
<dbReference type="STRING" id="1230338.MOMA_06626"/>
<proteinExistence type="predicted"/>
<dbReference type="EMBL" id="ANIN01000002">
    <property type="protein sequence ID" value="ELA08215.1"/>
    <property type="molecule type" value="Genomic_DNA"/>
</dbReference>
<name>L2F5P5_9GAMM</name>
<evidence type="ECO:0000313" key="3">
    <source>
        <dbReference type="EMBL" id="ELA08215.1"/>
    </source>
</evidence>
<keyword evidence="2" id="KW-0812">Transmembrane</keyword>
<sequence length="349" mass="40471">MKKSLRLSEVWFRRGLWIVAILFAFFLLGLGRAIIGDLPKVEKNIDQLQFVDKTQYQQIEKNINTLQIQENNIAKTISQLELELETAQNNLATAQGSFQDWLQSRTATERAEDNPEVVYRTKQLEPLRQQVRSVQNQIETQYKVKLNTNNTIQDLMDKQQDLLENANPLMQRAIIHQELKVFLYRLAFTLPLLLLAGWLWKNKRHSMYWPFVWGFIFFALITFFIELVPYLPSYGGYVRYGVGVIVVLVVGRQLILALNNYLEQQKHTETQPEQLRRKVLDYDLAFKRLTSGVCPGCERSVDLSNPTLDFCPHCGIGLHNHCVNCNARKSAFVHFCQVCGTPSKIYDDE</sequence>
<gene>
    <name evidence="3" type="ORF">MOMA_06626</name>
</gene>
<comment type="caution">
    <text evidence="3">The sequence shown here is derived from an EMBL/GenBank/DDBJ whole genome shotgun (WGS) entry which is preliminary data.</text>
</comment>
<evidence type="ECO:0000256" key="1">
    <source>
        <dbReference type="SAM" id="Coils"/>
    </source>
</evidence>
<reference evidence="3 4" key="1">
    <citation type="journal article" date="2013" name="Genome Announc.">
        <title>Genome Sequence of Moraxella macacae 0408225, a Novel Bacterial Species Isolated from a Cynomolgus Macaque with Epistaxis.</title>
        <authorList>
            <person name="Ladner J.T."/>
            <person name="Whitehouse C.A."/>
            <person name="Koroleva G.I."/>
            <person name="Palacios G.F."/>
        </authorList>
    </citation>
    <scope>NUCLEOTIDE SEQUENCE [LARGE SCALE GENOMIC DNA]</scope>
    <source>
        <strain evidence="3 4">0408225</strain>
    </source>
</reference>
<dbReference type="Proteomes" id="UP000023795">
    <property type="component" value="Unassembled WGS sequence"/>
</dbReference>
<evidence type="ECO:0000313" key="4">
    <source>
        <dbReference type="Proteomes" id="UP000023795"/>
    </source>
</evidence>
<evidence type="ECO:0008006" key="5">
    <source>
        <dbReference type="Google" id="ProtNLM"/>
    </source>
</evidence>
<keyword evidence="2" id="KW-0472">Membrane</keyword>
<organism evidence="3 4">
    <name type="scientific">Moraxella macacae 0408225</name>
    <dbReference type="NCBI Taxonomy" id="1230338"/>
    <lineage>
        <taxon>Bacteria</taxon>
        <taxon>Pseudomonadati</taxon>
        <taxon>Pseudomonadota</taxon>
        <taxon>Gammaproteobacteria</taxon>
        <taxon>Moraxellales</taxon>
        <taxon>Moraxellaceae</taxon>
        <taxon>Moraxella</taxon>
    </lineage>
</organism>
<accession>L2F5P5</accession>
<protein>
    <recommendedName>
        <fullName evidence="5">Serine endopeptidase</fullName>
    </recommendedName>
</protein>
<dbReference type="PATRIC" id="fig|1230338.3.peg.1415"/>
<feature type="transmembrane region" description="Helical" evidence="2">
    <location>
        <begin position="237"/>
        <end position="258"/>
    </location>
</feature>
<feature type="transmembrane region" description="Helical" evidence="2">
    <location>
        <begin position="207"/>
        <end position="225"/>
    </location>
</feature>
<keyword evidence="2" id="KW-1133">Transmembrane helix</keyword>
<feature type="transmembrane region" description="Helical" evidence="2">
    <location>
        <begin position="182"/>
        <end position="200"/>
    </location>
</feature>
<dbReference type="RefSeq" id="WP_009501761.1">
    <property type="nucleotide sequence ID" value="NZ_ANIN01000002.1"/>
</dbReference>
<keyword evidence="4" id="KW-1185">Reference proteome</keyword>